<accession>A0ABP7A7H9</accession>
<dbReference type="Gene3D" id="3.20.20.70">
    <property type="entry name" value="Aldolase class I"/>
    <property type="match status" value="1"/>
</dbReference>
<evidence type="ECO:0000313" key="2">
    <source>
        <dbReference type="Proteomes" id="UP001500711"/>
    </source>
</evidence>
<dbReference type="EMBL" id="BAABBE010000003">
    <property type="protein sequence ID" value="GAA3626457.1"/>
    <property type="molecule type" value="Genomic_DNA"/>
</dbReference>
<evidence type="ECO:0000313" key="1">
    <source>
        <dbReference type="EMBL" id="GAA3626457.1"/>
    </source>
</evidence>
<gene>
    <name evidence="1" type="ORF">GCM10022267_10860</name>
</gene>
<keyword evidence="2" id="KW-1185">Reference proteome</keyword>
<comment type="caution">
    <text evidence="1">The sequence shown here is derived from an EMBL/GenBank/DDBJ whole genome shotgun (WGS) entry which is preliminary data.</text>
</comment>
<name>A0ABP7A7H9_9PSEU</name>
<dbReference type="InterPro" id="IPR013785">
    <property type="entry name" value="Aldolase_TIM"/>
</dbReference>
<proteinExistence type="predicted"/>
<dbReference type="Proteomes" id="UP001500711">
    <property type="component" value="Unassembled WGS sequence"/>
</dbReference>
<sequence length="52" mass="6142">MRGLKIDFMDSDGQDRYRWYDEILPETARMRFLINSTVPRCRTASTARGRTS</sequence>
<protein>
    <submittedName>
        <fullName evidence="1">Uncharacterized protein</fullName>
    </submittedName>
</protein>
<reference evidence="2" key="1">
    <citation type="journal article" date="2019" name="Int. J. Syst. Evol. Microbiol.">
        <title>The Global Catalogue of Microorganisms (GCM) 10K type strain sequencing project: providing services to taxonomists for standard genome sequencing and annotation.</title>
        <authorList>
            <consortium name="The Broad Institute Genomics Platform"/>
            <consortium name="The Broad Institute Genome Sequencing Center for Infectious Disease"/>
            <person name="Wu L."/>
            <person name="Ma J."/>
        </authorList>
    </citation>
    <scope>NUCLEOTIDE SEQUENCE [LARGE SCALE GENOMIC DNA]</scope>
    <source>
        <strain evidence="2">JCM 17494</strain>
    </source>
</reference>
<organism evidence="1 2">
    <name type="scientific">Lentzea roselyniae</name>
    <dbReference type="NCBI Taxonomy" id="531940"/>
    <lineage>
        <taxon>Bacteria</taxon>
        <taxon>Bacillati</taxon>
        <taxon>Actinomycetota</taxon>
        <taxon>Actinomycetes</taxon>
        <taxon>Pseudonocardiales</taxon>
        <taxon>Pseudonocardiaceae</taxon>
        <taxon>Lentzea</taxon>
    </lineage>
</organism>